<dbReference type="Proteomes" id="UP000078263">
    <property type="component" value="Chromosome"/>
</dbReference>
<gene>
    <name evidence="2" type="ORF">A9D12_05875</name>
</gene>
<accession>A0A192D374</accession>
<evidence type="ECO:0000313" key="2">
    <source>
        <dbReference type="EMBL" id="ANK12555.1"/>
    </source>
</evidence>
<keyword evidence="1" id="KW-0812">Transmembrane</keyword>
<feature type="transmembrane region" description="Helical" evidence="1">
    <location>
        <begin position="70"/>
        <end position="89"/>
    </location>
</feature>
<keyword evidence="3" id="KW-1185">Reference proteome</keyword>
<reference evidence="2 3" key="1">
    <citation type="submission" date="2016-05" db="EMBL/GenBank/DDBJ databases">
        <title>Compelete Genome Sequence of Bacteriochlorophyll-Synthesizing Bacterium Porphyrobacter neustonensis DSM 9434.</title>
        <authorList>
            <person name="Shi X.-L."/>
            <person name="Wu Y.-H."/>
            <person name="Cheng H."/>
            <person name="Xu L."/>
            <person name="Zhang X.-Q."/>
            <person name="Wang C.-S."/>
            <person name="Xu X.-W."/>
        </authorList>
    </citation>
    <scope>NUCLEOTIDE SEQUENCE [LARGE SCALE GENOMIC DNA]</scope>
    <source>
        <strain evidence="2 3">DSM 9434</strain>
    </source>
</reference>
<evidence type="ECO:0000256" key="1">
    <source>
        <dbReference type="SAM" id="Phobius"/>
    </source>
</evidence>
<dbReference type="EMBL" id="CP016033">
    <property type="protein sequence ID" value="ANK12555.1"/>
    <property type="molecule type" value="Genomic_DNA"/>
</dbReference>
<keyword evidence="1" id="KW-1133">Transmembrane helix</keyword>
<protein>
    <submittedName>
        <fullName evidence="2">Uncharacterized protein</fullName>
    </submittedName>
</protein>
<keyword evidence="1" id="KW-0472">Membrane</keyword>
<dbReference type="KEGG" id="pns:A9D12_05875"/>
<feature type="transmembrane region" description="Helical" evidence="1">
    <location>
        <begin position="44"/>
        <end position="63"/>
    </location>
</feature>
<proteinExistence type="predicted"/>
<dbReference type="AlphaFoldDB" id="A0A192D374"/>
<sequence length="90" mass="9046">MTGAVLAAGLVLAALLGLMLLMGDCAAASDTDAALRVCLADKRWQLAAYLVLAPVLWGAGAVLALRRRPYAMLVGLLAGPVSLAASGAIV</sequence>
<dbReference type="STRING" id="1112.A9D12_05875"/>
<evidence type="ECO:0000313" key="3">
    <source>
        <dbReference type="Proteomes" id="UP000078263"/>
    </source>
</evidence>
<organism evidence="2 3">
    <name type="scientific">Erythrobacter neustonensis</name>
    <dbReference type="NCBI Taxonomy" id="1112"/>
    <lineage>
        <taxon>Bacteria</taxon>
        <taxon>Pseudomonadati</taxon>
        <taxon>Pseudomonadota</taxon>
        <taxon>Alphaproteobacteria</taxon>
        <taxon>Sphingomonadales</taxon>
        <taxon>Erythrobacteraceae</taxon>
        <taxon>Erythrobacter/Porphyrobacter group</taxon>
        <taxon>Erythrobacter</taxon>
    </lineage>
</organism>
<name>A0A192D374_9SPHN</name>